<dbReference type="Pfam" id="PF02585">
    <property type="entry name" value="PIG-L"/>
    <property type="match status" value="1"/>
</dbReference>
<dbReference type="Gene3D" id="3.40.50.10320">
    <property type="entry name" value="LmbE-like"/>
    <property type="match status" value="1"/>
</dbReference>
<sequence>MNVHVHVNNNSHMLIMYPALTALGLVALLIPTLYLYTVGVATARFPTLRNRRICLLIAHPDDEAMFFAPTVLALTRPELGNHVKILCLSSGDAAGLGETRKRELVESGLRLGLRRAEDVYVVDDDVNFPDSMTTTWPTERISNLLRDAFAPTNNNNNNTPPSSSSSSSSKDTTEPPKATIDILITFDSTGISSHPNHISLYHGARHFVASLTADRPGWASPVDMYTLTTVGLARKYAGIVDVFATLPATALGVWWGGGAGAATSQVQQQAAKDKAKDGRRRPVALVFMHGFGAGGWATAREAMTRAHVSQMVWFRWGWITISRYMFMNDLRLEKV</sequence>
<dbReference type="InterPro" id="IPR003737">
    <property type="entry name" value="GlcNAc_PI_deacetylase-related"/>
</dbReference>
<reference evidence="5" key="1">
    <citation type="submission" date="2017-09" db="EMBL/GenBank/DDBJ databases">
        <title>Polyketide synthases of a Diaporthe helianthi virulent isolate.</title>
        <authorList>
            <person name="Baroncelli R."/>
        </authorList>
    </citation>
    <scope>NUCLEOTIDE SEQUENCE [LARGE SCALE GENOMIC DNA]</scope>
    <source>
        <strain evidence="5">7/96</strain>
    </source>
</reference>
<dbReference type="UniPathway" id="UPA00196"/>
<comment type="similarity">
    <text evidence="1">Belongs to the PIGL family.</text>
</comment>
<comment type="caution">
    <text evidence="5">The sequence shown here is derived from an EMBL/GenBank/DDBJ whole genome shotgun (WGS) entry which is preliminary data.</text>
</comment>
<dbReference type="OrthoDB" id="440160at2759"/>
<evidence type="ECO:0000256" key="2">
    <source>
        <dbReference type="ARBA" id="ARBA00012176"/>
    </source>
</evidence>
<keyword evidence="4" id="KW-1133">Transmembrane helix</keyword>
<dbReference type="GO" id="GO:0000225">
    <property type="term" value="F:N-acetylglucosaminylphosphatidylinositol deacetylase activity"/>
    <property type="evidence" value="ECO:0007669"/>
    <property type="project" value="UniProtKB-EC"/>
</dbReference>
<organism evidence="5 6">
    <name type="scientific">Diaporthe helianthi</name>
    <dbReference type="NCBI Taxonomy" id="158607"/>
    <lineage>
        <taxon>Eukaryota</taxon>
        <taxon>Fungi</taxon>
        <taxon>Dikarya</taxon>
        <taxon>Ascomycota</taxon>
        <taxon>Pezizomycotina</taxon>
        <taxon>Sordariomycetes</taxon>
        <taxon>Sordariomycetidae</taxon>
        <taxon>Diaporthales</taxon>
        <taxon>Diaporthaceae</taxon>
        <taxon>Diaporthe</taxon>
    </lineage>
</organism>
<dbReference type="InParanoid" id="A0A2P5HUR6"/>
<evidence type="ECO:0000313" key="5">
    <source>
        <dbReference type="EMBL" id="POS73983.1"/>
    </source>
</evidence>
<dbReference type="EMBL" id="MAVT02000701">
    <property type="protein sequence ID" value="POS73983.1"/>
    <property type="molecule type" value="Genomic_DNA"/>
</dbReference>
<dbReference type="InterPro" id="IPR024078">
    <property type="entry name" value="LmbE-like_dom_sf"/>
</dbReference>
<keyword evidence="4" id="KW-0812">Transmembrane</keyword>
<proteinExistence type="inferred from homology"/>
<keyword evidence="6" id="KW-1185">Reference proteome</keyword>
<dbReference type="AlphaFoldDB" id="A0A2P5HUR6"/>
<dbReference type="SUPFAM" id="SSF102588">
    <property type="entry name" value="LmbE-like"/>
    <property type="match status" value="1"/>
</dbReference>
<keyword evidence="4" id="KW-0472">Membrane</keyword>
<feature type="region of interest" description="Disordered" evidence="3">
    <location>
        <begin position="149"/>
        <end position="175"/>
    </location>
</feature>
<dbReference type="GO" id="GO:0006506">
    <property type="term" value="P:GPI anchor biosynthetic process"/>
    <property type="evidence" value="ECO:0007669"/>
    <property type="project" value="UniProtKB-UniPathway"/>
</dbReference>
<name>A0A2P5HUR6_DIAHE</name>
<feature type="compositionally biased region" description="Low complexity" evidence="3">
    <location>
        <begin position="151"/>
        <end position="169"/>
    </location>
</feature>
<dbReference type="GO" id="GO:0016020">
    <property type="term" value="C:membrane"/>
    <property type="evidence" value="ECO:0007669"/>
    <property type="project" value="GOC"/>
</dbReference>
<dbReference type="PANTHER" id="PTHR12993">
    <property type="entry name" value="N-ACETYLGLUCOSAMINYL-PHOSPHATIDYLINOSITOL DE-N-ACETYLASE-RELATED"/>
    <property type="match status" value="1"/>
</dbReference>
<dbReference type="PANTHER" id="PTHR12993:SF11">
    <property type="entry name" value="N-ACETYLGLUCOSAMINYL-PHOSPHATIDYLINOSITOL DE-N-ACETYLASE"/>
    <property type="match status" value="1"/>
</dbReference>
<evidence type="ECO:0000256" key="3">
    <source>
        <dbReference type="SAM" id="MobiDB-lite"/>
    </source>
</evidence>
<dbReference type="STRING" id="158607.A0A2P5HUR6"/>
<dbReference type="Proteomes" id="UP000094444">
    <property type="component" value="Unassembled WGS sequence"/>
</dbReference>
<evidence type="ECO:0000256" key="4">
    <source>
        <dbReference type="SAM" id="Phobius"/>
    </source>
</evidence>
<accession>A0A2P5HUR6</accession>
<dbReference type="EC" id="3.5.1.89" evidence="2"/>
<protein>
    <recommendedName>
        <fullName evidence="2">N-acetylglucosaminylphosphatidylinositol deacetylase</fullName>
        <ecNumber evidence="2">3.5.1.89</ecNumber>
    </recommendedName>
</protein>
<feature type="transmembrane region" description="Helical" evidence="4">
    <location>
        <begin position="20"/>
        <end position="43"/>
    </location>
</feature>
<dbReference type="FunCoup" id="A0A2P5HUR6">
    <property type="interactions" value="580"/>
</dbReference>
<gene>
    <name evidence="5" type="ORF">DHEL01_v207622</name>
</gene>
<evidence type="ECO:0000313" key="6">
    <source>
        <dbReference type="Proteomes" id="UP000094444"/>
    </source>
</evidence>
<evidence type="ECO:0000256" key="1">
    <source>
        <dbReference type="ARBA" id="ARBA00006066"/>
    </source>
</evidence>
<dbReference type="GO" id="GO:0005783">
    <property type="term" value="C:endoplasmic reticulum"/>
    <property type="evidence" value="ECO:0007669"/>
    <property type="project" value="TreeGrafter"/>
</dbReference>